<feature type="coiled-coil region" evidence="1">
    <location>
        <begin position="79"/>
        <end position="106"/>
    </location>
</feature>
<dbReference type="WormBase" id="SRAE_X000222100">
    <property type="protein sequence ID" value="SRP08700"/>
    <property type="gene ID" value="WBGene00267798"/>
</dbReference>
<dbReference type="RefSeq" id="XP_024499691.1">
    <property type="nucleotide sequence ID" value="XM_024645296.1"/>
</dbReference>
<keyword evidence="1" id="KW-0175">Coiled coil</keyword>
<sequence length="116" mass="13225">MNNLSSFILLILLILLFCYKSLEISDKNLIDSLNIENVPVPVALNDEEDKHIIEKRQGNRQQRRRRRARRNRRSLVAQITAISVQLATLNQQISSLQAQVSNLATTTTTTMAPGRR</sequence>
<dbReference type="Proteomes" id="UP000035682">
    <property type="component" value="Unplaced"/>
</dbReference>
<keyword evidence="5" id="KW-1185">Reference proteome</keyword>
<evidence type="ECO:0000313" key="7">
    <source>
        <dbReference type="WormBase" id="SRAE_X000222100"/>
    </source>
</evidence>
<evidence type="ECO:0000256" key="2">
    <source>
        <dbReference type="SAM" id="MobiDB-lite"/>
    </source>
</evidence>
<evidence type="ECO:0000256" key="3">
    <source>
        <dbReference type="SAM" id="SignalP"/>
    </source>
</evidence>
<name>A0A090KX80_STRRB</name>
<gene>
    <name evidence="4 6 7" type="ORF">SRAE_X000222100</name>
</gene>
<protein>
    <submittedName>
        <fullName evidence="6">BZIP domain-containing protein</fullName>
    </submittedName>
</protein>
<feature type="compositionally biased region" description="Basic residues" evidence="2">
    <location>
        <begin position="61"/>
        <end position="72"/>
    </location>
</feature>
<evidence type="ECO:0000256" key="1">
    <source>
        <dbReference type="SAM" id="Coils"/>
    </source>
</evidence>
<organism evidence="4">
    <name type="scientific">Strongyloides ratti</name>
    <name type="common">Parasitic roundworm</name>
    <dbReference type="NCBI Taxonomy" id="34506"/>
    <lineage>
        <taxon>Eukaryota</taxon>
        <taxon>Metazoa</taxon>
        <taxon>Ecdysozoa</taxon>
        <taxon>Nematoda</taxon>
        <taxon>Chromadorea</taxon>
        <taxon>Rhabditida</taxon>
        <taxon>Tylenchina</taxon>
        <taxon>Panagrolaimomorpha</taxon>
        <taxon>Strongyloidoidea</taxon>
        <taxon>Strongyloididae</taxon>
        <taxon>Strongyloides</taxon>
    </lineage>
</organism>
<reference evidence="6" key="3">
    <citation type="submission" date="2020-12" db="UniProtKB">
        <authorList>
            <consortium name="WormBaseParasite"/>
        </authorList>
    </citation>
    <scope>IDENTIFICATION</scope>
</reference>
<dbReference type="CTD" id="36385292"/>
<feature type="chain" id="PRO_5015030186" evidence="3">
    <location>
        <begin position="24"/>
        <end position="116"/>
    </location>
</feature>
<dbReference type="AlphaFoldDB" id="A0A090KX80"/>
<evidence type="ECO:0000313" key="4">
    <source>
        <dbReference type="EMBL" id="CEF60482.1"/>
    </source>
</evidence>
<evidence type="ECO:0000313" key="6">
    <source>
        <dbReference type="WBParaSite" id="SRAE_X000222100.1"/>
    </source>
</evidence>
<reference evidence="4" key="2">
    <citation type="submission" date="2014-09" db="EMBL/GenBank/DDBJ databases">
        <authorList>
            <person name="Aslett A.Martin."/>
        </authorList>
    </citation>
    <scope>NUCLEOTIDE SEQUENCE</scope>
    <source>
        <strain evidence="4">ED321 Heterogonic</strain>
    </source>
</reference>
<accession>A0A090KX80</accession>
<proteinExistence type="predicted"/>
<dbReference type="EMBL" id="LN609399">
    <property type="protein sequence ID" value="CEF60482.1"/>
    <property type="molecule type" value="Genomic_DNA"/>
</dbReference>
<dbReference type="GeneID" id="36385292"/>
<dbReference type="WBParaSite" id="SRAE_X000222100.1">
    <property type="protein sequence ID" value="SRAE_X000222100.1"/>
    <property type="gene ID" value="WBGene00267798"/>
</dbReference>
<feature type="signal peptide" evidence="3">
    <location>
        <begin position="1"/>
        <end position="23"/>
    </location>
</feature>
<keyword evidence="3" id="KW-0732">Signal</keyword>
<feature type="region of interest" description="Disordered" evidence="2">
    <location>
        <begin position="51"/>
        <end position="72"/>
    </location>
</feature>
<evidence type="ECO:0000313" key="5">
    <source>
        <dbReference type="Proteomes" id="UP000035682"/>
    </source>
</evidence>
<reference evidence="5" key="1">
    <citation type="submission" date="2014-09" db="EMBL/GenBank/DDBJ databases">
        <authorList>
            <person name="Martin A.A."/>
        </authorList>
    </citation>
    <scope>NUCLEOTIDE SEQUENCE</scope>
    <source>
        <strain evidence="5">ED321</strain>
    </source>
</reference>